<dbReference type="PANTHER" id="PTHR36833:SF1">
    <property type="entry name" value="INTEGRAL MEMBRANE TRANSPORT PROTEIN"/>
    <property type="match status" value="1"/>
</dbReference>
<dbReference type="Pfam" id="PF06182">
    <property type="entry name" value="ABC2_membrane_6"/>
    <property type="match status" value="1"/>
</dbReference>
<keyword evidence="3" id="KW-1185">Reference proteome</keyword>
<organism evidence="2 3">
    <name type="scientific">Mangrovactinospora gilvigrisea</name>
    <dbReference type="NCBI Taxonomy" id="1428644"/>
    <lineage>
        <taxon>Bacteria</taxon>
        <taxon>Bacillati</taxon>
        <taxon>Actinomycetota</taxon>
        <taxon>Actinomycetes</taxon>
        <taxon>Kitasatosporales</taxon>
        <taxon>Streptomycetaceae</taxon>
        <taxon>Mangrovactinospora</taxon>
    </lineage>
</organism>
<feature type="transmembrane region" description="Helical" evidence="1">
    <location>
        <begin position="123"/>
        <end position="142"/>
    </location>
</feature>
<sequence length="276" mass="29573">MADGTTAANPIPRRRAYRLLLGAALRAQLQYRSNTLLTLAGGIAYQGVGLAFVSVLVGRFGAIGGWSLGEIAFLYGLRVTAHGLWMIPTSQLFVLDLTIRTGEFDRYLTRPAGPLMQLLSREVYLATIGDLLTGVAILVAGASQVDLDTSPGALLYLALAVVGGALVEGSLQLAAASLSFRMLSNQSLRLFIDGIMNNFGGYPLKIFPSVTRIVLTFVVPVAFVAYLPANVLLHRTGELALAPWVAWCAPLAGPLLIALAYLVWRTQIRHYQSSGT</sequence>
<reference evidence="2 3" key="1">
    <citation type="submission" date="2016-10" db="EMBL/GenBank/DDBJ databases">
        <title>Genome sequence of Streptomyces gilvigriseus MUSC 26.</title>
        <authorList>
            <person name="Lee L.-H."/>
            <person name="Ser H.-L."/>
        </authorList>
    </citation>
    <scope>NUCLEOTIDE SEQUENCE [LARGE SCALE GENOMIC DNA]</scope>
    <source>
        <strain evidence="2 3">MUSC 26</strain>
    </source>
</reference>
<evidence type="ECO:0000313" key="3">
    <source>
        <dbReference type="Proteomes" id="UP000243342"/>
    </source>
</evidence>
<evidence type="ECO:0000313" key="2">
    <source>
        <dbReference type="EMBL" id="OIV37648.1"/>
    </source>
</evidence>
<feature type="transmembrane region" description="Helical" evidence="1">
    <location>
        <begin position="82"/>
        <end position="102"/>
    </location>
</feature>
<evidence type="ECO:0000256" key="1">
    <source>
        <dbReference type="SAM" id="Phobius"/>
    </source>
</evidence>
<protein>
    <submittedName>
        <fullName evidence="2">ABC transporter permease</fullName>
    </submittedName>
</protein>
<feature type="transmembrane region" description="Helical" evidence="1">
    <location>
        <begin position="36"/>
        <end position="62"/>
    </location>
</feature>
<dbReference type="InterPro" id="IPR010390">
    <property type="entry name" value="ABC-2_transporter-like"/>
</dbReference>
<feature type="transmembrane region" description="Helical" evidence="1">
    <location>
        <begin position="154"/>
        <end position="180"/>
    </location>
</feature>
<keyword evidence="1" id="KW-1133">Transmembrane helix</keyword>
<dbReference type="AlphaFoldDB" id="A0A1J7C800"/>
<keyword evidence="1" id="KW-0472">Membrane</keyword>
<feature type="transmembrane region" description="Helical" evidence="1">
    <location>
        <begin position="213"/>
        <end position="232"/>
    </location>
</feature>
<dbReference type="PANTHER" id="PTHR36833">
    <property type="entry name" value="SLR0610 PROTEIN-RELATED"/>
    <property type="match status" value="1"/>
</dbReference>
<dbReference type="STRING" id="1428644.BIV57_09745"/>
<dbReference type="RefSeq" id="WP_071656354.1">
    <property type="nucleotide sequence ID" value="NZ_MLCF01000045.1"/>
</dbReference>
<accession>A0A1J7C800</accession>
<dbReference type="Proteomes" id="UP000243342">
    <property type="component" value="Unassembled WGS sequence"/>
</dbReference>
<name>A0A1J7C800_9ACTN</name>
<gene>
    <name evidence="2" type="ORF">BIV57_09745</name>
</gene>
<keyword evidence="1" id="KW-0812">Transmembrane</keyword>
<feature type="transmembrane region" description="Helical" evidence="1">
    <location>
        <begin position="244"/>
        <end position="264"/>
    </location>
</feature>
<comment type="caution">
    <text evidence="2">The sequence shown here is derived from an EMBL/GenBank/DDBJ whole genome shotgun (WGS) entry which is preliminary data.</text>
</comment>
<dbReference type="EMBL" id="MLCF01000045">
    <property type="protein sequence ID" value="OIV37648.1"/>
    <property type="molecule type" value="Genomic_DNA"/>
</dbReference>
<proteinExistence type="predicted"/>